<dbReference type="STRING" id="160660.BJI67_03715"/>
<comment type="catalytic activity">
    <reaction evidence="24">
        <text>a 1,2-diacyl-sn-glycerol + ATP = a 1,2-diacyl-sn-glycero-3-phosphate + ADP + H(+)</text>
        <dbReference type="Rhea" id="RHEA:10272"/>
        <dbReference type="ChEBI" id="CHEBI:15378"/>
        <dbReference type="ChEBI" id="CHEBI:17815"/>
        <dbReference type="ChEBI" id="CHEBI:30616"/>
        <dbReference type="ChEBI" id="CHEBI:58608"/>
        <dbReference type="ChEBI" id="CHEBI:456216"/>
        <dbReference type="EC" id="2.7.1.107"/>
    </reaction>
</comment>
<feature type="binding site" evidence="22">
    <location>
        <position position="78"/>
    </location>
    <ligand>
        <name>ATP</name>
        <dbReference type="ChEBI" id="CHEBI:30616"/>
    </ligand>
</feature>
<gene>
    <name evidence="25" type="ORF">Thpro_022765</name>
</gene>
<accession>A0A1A6C1T9</accession>
<evidence type="ECO:0000256" key="22">
    <source>
        <dbReference type="PIRSR" id="PIRSR600829-3"/>
    </source>
</evidence>
<reference evidence="25 26" key="1">
    <citation type="journal article" date="2014" name="Genome Announc.">
        <title>Draft Genome Sequence of the Iron-Oxidizing, Acidophilic, and Halotolerant 'Thiobacillus prosperus' Type Strain DSM 5130.</title>
        <authorList>
            <person name="Ossandon F.J."/>
            <person name="Cardenas J.P."/>
            <person name="Corbett M."/>
            <person name="Quatrini R."/>
            <person name="Holmes D.S."/>
            <person name="Watkin E."/>
        </authorList>
    </citation>
    <scope>NUCLEOTIDE SEQUENCE [LARGE SCALE GENOMIC DNA]</scope>
    <source>
        <strain evidence="25 26">DSM 5130</strain>
    </source>
</reference>
<dbReference type="GO" id="GO:0006654">
    <property type="term" value="P:phosphatidic acid biosynthetic process"/>
    <property type="evidence" value="ECO:0007669"/>
    <property type="project" value="InterPro"/>
</dbReference>
<evidence type="ECO:0000256" key="18">
    <source>
        <dbReference type="ARBA" id="ARBA00023209"/>
    </source>
</evidence>
<feature type="active site" description="Proton acceptor" evidence="20">
    <location>
        <position position="71"/>
    </location>
</feature>
<feature type="transmembrane region" description="Helical" evidence="24">
    <location>
        <begin position="98"/>
        <end position="117"/>
    </location>
</feature>
<evidence type="ECO:0000313" key="26">
    <source>
        <dbReference type="Proteomes" id="UP000029273"/>
    </source>
</evidence>
<evidence type="ECO:0000313" key="25">
    <source>
        <dbReference type="EMBL" id="OBS08515.1"/>
    </source>
</evidence>
<comment type="subcellular location">
    <subcellularLocation>
        <location evidence="1 24">Cell inner membrane</location>
        <topology evidence="1 24">Multi-pass membrane protein</topology>
    </subcellularLocation>
</comment>
<evidence type="ECO:0000256" key="19">
    <source>
        <dbReference type="ARBA" id="ARBA00023264"/>
    </source>
</evidence>
<feature type="binding site" evidence="21">
    <location>
        <position position="57"/>
    </location>
    <ligand>
        <name>substrate</name>
    </ligand>
</feature>
<evidence type="ECO:0000256" key="16">
    <source>
        <dbReference type="ARBA" id="ARBA00023098"/>
    </source>
</evidence>
<evidence type="ECO:0000256" key="8">
    <source>
        <dbReference type="ARBA" id="ARBA00022679"/>
    </source>
</evidence>
<feature type="binding site" evidence="21">
    <location>
        <begin position="32"/>
        <end position="36"/>
    </location>
    <ligand>
        <name>substrate</name>
    </ligand>
</feature>
<feature type="transmembrane region" description="Helical" evidence="24">
    <location>
        <begin position="54"/>
        <end position="77"/>
    </location>
</feature>
<feature type="binding site" evidence="22">
    <location>
        <begin position="87"/>
        <end position="89"/>
    </location>
    <ligand>
        <name>ATP</name>
        <dbReference type="ChEBI" id="CHEBI:30616"/>
    </ligand>
</feature>
<evidence type="ECO:0000256" key="11">
    <source>
        <dbReference type="ARBA" id="ARBA00022741"/>
    </source>
</evidence>
<dbReference type="InterPro" id="IPR033718">
    <property type="entry name" value="DAGK_prok"/>
</dbReference>
<keyword evidence="14 23" id="KW-0460">Magnesium</keyword>
<keyword evidence="9 24" id="KW-0812">Transmembrane</keyword>
<evidence type="ECO:0000256" key="5">
    <source>
        <dbReference type="ARBA" id="ARBA00022475"/>
    </source>
</evidence>
<evidence type="ECO:0000256" key="15">
    <source>
        <dbReference type="ARBA" id="ARBA00022989"/>
    </source>
</evidence>
<keyword evidence="6" id="KW-0444">Lipid biosynthesis</keyword>
<feature type="binding site" evidence="22">
    <location>
        <position position="18"/>
    </location>
    <ligand>
        <name>ATP</name>
        <dbReference type="ChEBI" id="CHEBI:30616"/>
    </ligand>
</feature>
<keyword evidence="8 24" id="KW-0808">Transferase</keyword>
<keyword evidence="10 23" id="KW-0479">Metal-binding</keyword>
<evidence type="ECO:0000256" key="24">
    <source>
        <dbReference type="RuleBase" id="RU363065"/>
    </source>
</evidence>
<dbReference type="GO" id="GO:0004143">
    <property type="term" value="F:ATP-dependent diacylglycerol kinase activity"/>
    <property type="evidence" value="ECO:0007669"/>
    <property type="project" value="UniProtKB-EC"/>
</dbReference>
<dbReference type="GO" id="GO:0005886">
    <property type="term" value="C:plasma membrane"/>
    <property type="evidence" value="ECO:0007669"/>
    <property type="project" value="UniProtKB-SubCell"/>
</dbReference>
<feature type="binding site" evidence="21">
    <location>
        <position position="100"/>
    </location>
    <ligand>
        <name>substrate</name>
    </ligand>
</feature>
<evidence type="ECO:0000256" key="14">
    <source>
        <dbReference type="ARBA" id="ARBA00022842"/>
    </source>
</evidence>
<evidence type="ECO:0000256" key="3">
    <source>
        <dbReference type="ARBA" id="ARBA00012133"/>
    </source>
</evidence>
<sequence length="119" mass="12766">MASSGHTGFKRIVKAAGYSWHGLCSTFRHESAFRQELAVSAVLMPLALWLGDDAVARALMIGSVFLVLVVELLNSAIEAAIDRFGGERHLLSARAKDMGSAAVLVSILNAVIVWALLLF</sequence>
<dbReference type="GO" id="GO:0046872">
    <property type="term" value="F:metal ion binding"/>
    <property type="evidence" value="ECO:0007669"/>
    <property type="project" value="UniProtKB-KW"/>
</dbReference>
<comment type="caution">
    <text evidence="25">The sequence shown here is derived from an EMBL/GenBank/DDBJ whole genome shotgun (WGS) entry which is preliminary data.</text>
</comment>
<evidence type="ECO:0000256" key="1">
    <source>
        <dbReference type="ARBA" id="ARBA00004429"/>
    </source>
</evidence>
<feature type="binding site" evidence="21">
    <location>
        <position position="71"/>
    </location>
    <ligand>
        <name>substrate</name>
    </ligand>
</feature>
<evidence type="ECO:0000256" key="23">
    <source>
        <dbReference type="PIRSR" id="PIRSR600829-4"/>
    </source>
</evidence>
<dbReference type="Pfam" id="PF01219">
    <property type="entry name" value="DAGK_prokar"/>
    <property type="match status" value="1"/>
</dbReference>
<feature type="binding site" evidence="23">
    <location>
        <position position="30"/>
    </location>
    <ligand>
        <name>a divalent metal cation</name>
        <dbReference type="ChEBI" id="CHEBI:60240"/>
    </ligand>
</feature>
<evidence type="ECO:0000256" key="21">
    <source>
        <dbReference type="PIRSR" id="PIRSR600829-2"/>
    </source>
</evidence>
<comment type="function">
    <text evidence="24">Catalyzes the ATP-dependent phosphorylation of sn-l,2-diacylglycerol (DAG) to phosphatidic acid. Involved in the recycling of diacylglycerol produced as a by-product during membrane-derived oligosaccharide (MDO) biosynthesis.</text>
</comment>
<evidence type="ECO:0000256" key="12">
    <source>
        <dbReference type="ARBA" id="ARBA00022777"/>
    </source>
</evidence>
<evidence type="ECO:0000256" key="10">
    <source>
        <dbReference type="ARBA" id="ARBA00022723"/>
    </source>
</evidence>
<dbReference type="CDD" id="cd14264">
    <property type="entry name" value="DAGK_IM"/>
    <property type="match status" value="1"/>
</dbReference>
<feature type="binding site" evidence="21">
    <location>
        <begin position="15"/>
        <end position="20"/>
    </location>
    <ligand>
        <name>substrate</name>
    </ligand>
</feature>
<keyword evidence="7 24" id="KW-0997">Cell inner membrane</keyword>
<proteinExistence type="inferred from homology"/>
<dbReference type="RefSeq" id="WP_065089770.1">
    <property type="nucleotide sequence ID" value="NZ_JQSG02000006.1"/>
</dbReference>
<keyword evidence="16 24" id="KW-0443">Lipid metabolism</keyword>
<evidence type="ECO:0000256" key="20">
    <source>
        <dbReference type="PIRSR" id="PIRSR600829-1"/>
    </source>
</evidence>
<feature type="binding site" evidence="23">
    <location>
        <position position="78"/>
    </location>
    <ligand>
        <name>a divalent metal cation</name>
        <dbReference type="ChEBI" id="CHEBI:60240"/>
    </ligand>
</feature>
<dbReference type="OrthoDB" id="9796011at2"/>
<dbReference type="GO" id="GO:0005524">
    <property type="term" value="F:ATP binding"/>
    <property type="evidence" value="ECO:0007669"/>
    <property type="project" value="UniProtKB-KW"/>
</dbReference>
<dbReference type="InterPro" id="IPR036945">
    <property type="entry name" value="DAGK_sf"/>
</dbReference>
<comment type="caution">
    <text evidence="24">Lacks conserved residue(s) required for the propagation of feature annotation.</text>
</comment>
<feature type="binding site" evidence="22">
    <location>
        <position position="30"/>
    </location>
    <ligand>
        <name>ATP</name>
        <dbReference type="ChEBI" id="CHEBI:30616"/>
    </ligand>
</feature>
<evidence type="ECO:0000256" key="6">
    <source>
        <dbReference type="ARBA" id="ARBA00022516"/>
    </source>
</evidence>
<comment type="cofactor">
    <cofactor evidence="23">
        <name>Mg(2+)</name>
        <dbReference type="ChEBI" id="CHEBI:18420"/>
    </cofactor>
    <text evidence="23">Mn(2+), Zn(2+), Cd(2+) and Co(2+) support activity to lesser extents.</text>
</comment>
<evidence type="ECO:0000256" key="17">
    <source>
        <dbReference type="ARBA" id="ARBA00023136"/>
    </source>
</evidence>
<keyword evidence="26" id="KW-1185">Reference proteome</keyword>
<evidence type="ECO:0000256" key="13">
    <source>
        <dbReference type="ARBA" id="ARBA00022840"/>
    </source>
</evidence>
<keyword evidence="19 24" id="KW-1208">Phospholipid metabolism</keyword>
<name>A0A1A6C1T9_9GAMM</name>
<dbReference type="InterPro" id="IPR000829">
    <property type="entry name" value="DAGK"/>
</dbReference>
<organism evidence="25 26">
    <name type="scientific">Acidihalobacter prosperus</name>
    <dbReference type="NCBI Taxonomy" id="160660"/>
    <lineage>
        <taxon>Bacteria</taxon>
        <taxon>Pseudomonadati</taxon>
        <taxon>Pseudomonadota</taxon>
        <taxon>Gammaproteobacteria</taxon>
        <taxon>Chromatiales</taxon>
        <taxon>Ectothiorhodospiraceae</taxon>
        <taxon>Acidihalobacter</taxon>
    </lineage>
</organism>
<evidence type="ECO:0000256" key="2">
    <source>
        <dbReference type="ARBA" id="ARBA00005967"/>
    </source>
</evidence>
<evidence type="ECO:0000256" key="9">
    <source>
        <dbReference type="ARBA" id="ARBA00022692"/>
    </source>
</evidence>
<feature type="binding site" evidence="22">
    <location>
        <begin position="96"/>
        <end position="97"/>
    </location>
    <ligand>
        <name>ATP</name>
        <dbReference type="ChEBI" id="CHEBI:30616"/>
    </ligand>
</feature>
<keyword evidence="18" id="KW-0594">Phospholipid biosynthesis</keyword>
<dbReference type="EMBL" id="JQSG02000006">
    <property type="protein sequence ID" value="OBS08515.1"/>
    <property type="molecule type" value="Genomic_DNA"/>
</dbReference>
<protein>
    <recommendedName>
        <fullName evidence="4 24">Diacylglycerol kinase</fullName>
        <ecNumber evidence="3 24">2.7.1.107</ecNumber>
    </recommendedName>
</protein>
<comment type="similarity">
    <text evidence="2 24">Belongs to the bacterial diacylglycerol kinase family.</text>
</comment>
<keyword evidence="11 22" id="KW-0547">Nucleotide-binding</keyword>
<keyword evidence="17 24" id="KW-0472">Membrane</keyword>
<keyword evidence="12 24" id="KW-0418">Kinase</keyword>
<keyword evidence="5" id="KW-1003">Cell membrane</keyword>
<evidence type="ECO:0000256" key="7">
    <source>
        <dbReference type="ARBA" id="ARBA00022519"/>
    </source>
</evidence>
<dbReference type="PANTHER" id="PTHR34299:SF1">
    <property type="entry name" value="DIACYLGLYCEROL KINASE"/>
    <property type="match status" value="1"/>
</dbReference>
<dbReference type="PANTHER" id="PTHR34299">
    <property type="entry name" value="DIACYLGLYCEROL KINASE"/>
    <property type="match status" value="1"/>
</dbReference>
<dbReference type="Gene3D" id="1.10.287.3610">
    <property type="match status" value="1"/>
</dbReference>
<keyword evidence="15 24" id="KW-1133">Transmembrane helix</keyword>
<keyword evidence="13 22" id="KW-0067">ATP-binding</keyword>
<dbReference type="AlphaFoldDB" id="A0A1A6C1T9"/>
<feature type="binding site" evidence="22">
    <location>
        <position position="11"/>
    </location>
    <ligand>
        <name>ATP</name>
        <dbReference type="ChEBI" id="CHEBI:30616"/>
    </ligand>
</feature>
<feature type="binding site" evidence="21">
    <location>
        <position position="11"/>
    </location>
    <ligand>
        <name>substrate</name>
    </ligand>
</feature>
<evidence type="ECO:0000256" key="4">
    <source>
        <dbReference type="ARBA" id="ARBA00017575"/>
    </source>
</evidence>
<dbReference type="Proteomes" id="UP000029273">
    <property type="component" value="Unassembled WGS sequence"/>
</dbReference>
<dbReference type="EC" id="2.7.1.107" evidence="3 24"/>